<keyword evidence="2" id="KW-1185">Reference proteome</keyword>
<dbReference type="AlphaFoldDB" id="A0AA86W6B4"/>
<organism evidence="1 2">
    <name type="scientific">Sphenostylis stenocarpa</name>
    <dbReference type="NCBI Taxonomy" id="92480"/>
    <lineage>
        <taxon>Eukaryota</taxon>
        <taxon>Viridiplantae</taxon>
        <taxon>Streptophyta</taxon>
        <taxon>Embryophyta</taxon>
        <taxon>Tracheophyta</taxon>
        <taxon>Spermatophyta</taxon>
        <taxon>Magnoliopsida</taxon>
        <taxon>eudicotyledons</taxon>
        <taxon>Gunneridae</taxon>
        <taxon>Pentapetalae</taxon>
        <taxon>rosids</taxon>
        <taxon>fabids</taxon>
        <taxon>Fabales</taxon>
        <taxon>Fabaceae</taxon>
        <taxon>Papilionoideae</taxon>
        <taxon>50 kb inversion clade</taxon>
        <taxon>NPAAA clade</taxon>
        <taxon>indigoferoid/millettioid clade</taxon>
        <taxon>Phaseoleae</taxon>
        <taxon>Sphenostylis</taxon>
    </lineage>
</organism>
<evidence type="ECO:0000313" key="1">
    <source>
        <dbReference type="EMBL" id="CAJ1979033.1"/>
    </source>
</evidence>
<sequence length="61" mass="7076">MERVEDVGGKRKVLSHSFSTFNTIASVLNFNHGPWNCFSRHQILIREKVILVEVLHELLDD</sequence>
<proteinExistence type="predicted"/>
<accession>A0AA86W6B4</accession>
<evidence type="ECO:0000313" key="2">
    <source>
        <dbReference type="Proteomes" id="UP001189624"/>
    </source>
</evidence>
<dbReference type="Proteomes" id="UP001189624">
    <property type="component" value="Chromosome 11"/>
</dbReference>
<name>A0AA86W6B4_9FABA</name>
<gene>
    <name evidence="1" type="ORF">AYBTSS11_LOCUS31244</name>
</gene>
<reference evidence="1" key="1">
    <citation type="submission" date="2023-10" db="EMBL/GenBank/DDBJ databases">
        <authorList>
            <person name="Domelevo Entfellner J.-B."/>
        </authorList>
    </citation>
    <scope>NUCLEOTIDE SEQUENCE</scope>
</reference>
<protein>
    <submittedName>
        <fullName evidence="1">Uncharacterized protein</fullName>
    </submittedName>
</protein>
<dbReference type="EMBL" id="OY731408">
    <property type="protein sequence ID" value="CAJ1979033.1"/>
    <property type="molecule type" value="Genomic_DNA"/>
</dbReference>
<dbReference type="Gramene" id="rna-AYBTSS11_LOCUS31244">
    <property type="protein sequence ID" value="CAJ1979033.1"/>
    <property type="gene ID" value="gene-AYBTSS11_LOCUS31244"/>
</dbReference>